<dbReference type="InterPro" id="IPR036404">
    <property type="entry name" value="Jacalin-like_lectin_dom_sf"/>
</dbReference>
<protein>
    <recommendedName>
        <fullName evidence="2">Jacalin-type lectin domain-containing protein</fullName>
    </recommendedName>
</protein>
<accession>A0A8J5IAL6</accession>
<dbReference type="GO" id="GO:0030246">
    <property type="term" value="F:carbohydrate binding"/>
    <property type="evidence" value="ECO:0007669"/>
    <property type="project" value="UniProtKB-KW"/>
</dbReference>
<evidence type="ECO:0000259" key="2">
    <source>
        <dbReference type="PROSITE" id="PS51752"/>
    </source>
</evidence>
<comment type="caution">
    <text evidence="3">The sequence shown here is derived from an EMBL/GenBank/DDBJ whole genome shotgun (WGS) entry which is preliminary data.</text>
</comment>
<reference evidence="3 4" key="1">
    <citation type="submission" date="2020-08" db="EMBL/GenBank/DDBJ databases">
        <title>Plant Genome Project.</title>
        <authorList>
            <person name="Zhang R.-G."/>
        </authorList>
    </citation>
    <scope>NUCLEOTIDE SEQUENCE [LARGE SCALE GENOMIC DNA]</scope>
    <source>
        <tissue evidence="3">Rhizome</tissue>
    </source>
</reference>
<evidence type="ECO:0000313" key="3">
    <source>
        <dbReference type="EMBL" id="KAG6530575.1"/>
    </source>
</evidence>
<dbReference type="PANTHER" id="PTHR46506">
    <property type="entry name" value="OS05G0143600 PROTEIN"/>
    <property type="match status" value="1"/>
</dbReference>
<feature type="domain" description="Jacalin-type lectin" evidence="2">
    <location>
        <begin position="28"/>
        <end position="170"/>
    </location>
</feature>
<dbReference type="AlphaFoldDB" id="A0A8J5IAL6"/>
<dbReference type="EMBL" id="JACMSC010000003">
    <property type="protein sequence ID" value="KAG6530575.1"/>
    <property type="molecule type" value="Genomic_DNA"/>
</dbReference>
<evidence type="ECO:0000313" key="4">
    <source>
        <dbReference type="Proteomes" id="UP000734854"/>
    </source>
</evidence>
<organism evidence="3 4">
    <name type="scientific">Zingiber officinale</name>
    <name type="common">Ginger</name>
    <name type="synonym">Amomum zingiber</name>
    <dbReference type="NCBI Taxonomy" id="94328"/>
    <lineage>
        <taxon>Eukaryota</taxon>
        <taxon>Viridiplantae</taxon>
        <taxon>Streptophyta</taxon>
        <taxon>Embryophyta</taxon>
        <taxon>Tracheophyta</taxon>
        <taxon>Spermatophyta</taxon>
        <taxon>Magnoliopsida</taxon>
        <taxon>Liliopsida</taxon>
        <taxon>Zingiberales</taxon>
        <taxon>Zingiberaceae</taxon>
        <taxon>Zingiber</taxon>
    </lineage>
</organism>
<evidence type="ECO:0000256" key="1">
    <source>
        <dbReference type="ARBA" id="ARBA00022734"/>
    </source>
</evidence>
<gene>
    <name evidence="3" type="ORF">ZIOFF_012816</name>
</gene>
<name>A0A8J5IAL6_ZINOF</name>
<keyword evidence="1" id="KW-0430">Lectin</keyword>
<sequence length="171" mass="18226">MAEPSLTPDVEVNECFTELYKSSEQNITLKVGPWGGNGQNFDIISDSQLITKVVVKSGDVVDYLEIFYSVGGNSVTSYSAGGSGGDSTNKAHEGEYINWISGSVINDYNSQTCITQLGFKTNRGNEYGPFGNKEGSDGTGFTIPFVDGRIVGFFGVSGKYINAIGVYAAPN</sequence>
<dbReference type="Proteomes" id="UP000734854">
    <property type="component" value="Unassembled WGS sequence"/>
</dbReference>
<proteinExistence type="predicted"/>
<keyword evidence="4" id="KW-1185">Reference proteome</keyword>
<dbReference type="Pfam" id="PF01419">
    <property type="entry name" value="Jacalin"/>
    <property type="match status" value="1"/>
</dbReference>
<dbReference type="PROSITE" id="PS51752">
    <property type="entry name" value="JACALIN_LECTIN"/>
    <property type="match status" value="1"/>
</dbReference>
<dbReference type="SUPFAM" id="SSF51101">
    <property type="entry name" value="Mannose-binding lectins"/>
    <property type="match status" value="1"/>
</dbReference>
<dbReference type="Gene3D" id="2.100.10.30">
    <property type="entry name" value="Jacalin-like lectin domain"/>
    <property type="match status" value="1"/>
</dbReference>
<dbReference type="InterPro" id="IPR001229">
    <property type="entry name" value="Jacalin-like_lectin_dom"/>
</dbReference>
<dbReference type="SMART" id="SM00915">
    <property type="entry name" value="Jacalin"/>
    <property type="match status" value="1"/>
</dbReference>